<evidence type="ECO:0000256" key="11">
    <source>
        <dbReference type="RuleBase" id="RU364064"/>
    </source>
</evidence>
<dbReference type="InterPro" id="IPR013344">
    <property type="entry name" value="RNR_NrdJ/NrdZ"/>
</dbReference>
<comment type="caution">
    <text evidence="14">The sequence shown here is derived from an EMBL/GenBank/DDBJ whole genome shotgun (WGS) entry which is preliminary data.</text>
</comment>
<dbReference type="Gene3D" id="3.20.70.20">
    <property type="match status" value="1"/>
</dbReference>
<name>A0A916UAK7_9SPHI</name>
<organism evidence="14 15">
    <name type="scientific">Pedobacter quisquiliarum</name>
    <dbReference type="NCBI Taxonomy" id="1834438"/>
    <lineage>
        <taxon>Bacteria</taxon>
        <taxon>Pseudomonadati</taxon>
        <taxon>Bacteroidota</taxon>
        <taxon>Sphingobacteriia</taxon>
        <taxon>Sphingobacteriales</taxon>
        <taxon>Sphingobacteriaceae</taxon>
        <taxon>Pedobacter</taxon>
    </lineage>
</organism>
<dbReference type="GO" id="GO:0031419">
    <property type="term" value="F:cobalamin binding"/>
    <property type="evidence" value="ECO:0007669"/>
    <property type="project" value="UniProtKB-KW"/>
</dbReference>
<dbReference type="RefSeq" id="WP_188626766.1">
    <property type="nucleotide sequence ID" value="NZ_BMIL01000006.1"/>
</dbReference>
<keyword evidence="6 11" id="KW-0560">Oxidoreductase</keyword>
<evidence type="ECO:0000256" key="10">
    <source>
        <dbReference type="ARBA" id="ARBA00047754"/>
    </source>
</evidence>
<dbReference type="Proteomes" id="UP000651668">
    <property type="component" value="Unassembled WGS sequence"/>
</dbReference>
<dbReference type="GO" id="GO:0009263">
    <property type="term" value="P:deoxyribonucleotide biosynthetic process"/>
    <property type="evidence" value="ECO:0007669"/>
    <property type="project" value="UniProtKB-KW"/>
</dbReference>
<dbReference type="InterPro" id="IPR000788">
    <property type="entry name" value="RNR_lg_C"/>
</dbReference>
<keyword evidence="15" id="KW-1185">Reference proteome</keyword>
<evidence type="ECO:0000256" key="4">
    <source>
        <dbReference type="ARBA" id="ARBA00022634"/>
    </source>
</evidence>
<evidence type="ECO:0000259" key="13">
    <source>
        <dbReference type="Pfam" id="PF02867"/>
    </source>
</evidence>
<comment type="catalytic activity">
    <reaction evidence="10 11">
        <text>a 2'-deoxyribonucleoside 5'-diphosphate + [thioredoxin]-disulfide + H2O = a ribonucleoside 5'-diphosphate + [thioredoxin]-dithiol</text>
        <dbReference type="Rhea" id="RHEA:23252"/>
        <dbReference type="Rhea" id="RHEA-COMP:10698"/>
        <dbReference type="Rhea" id="RHEA-COMP:10700"/>
        <dbReference type="ChEBI" id="CHEBI:15377"/>
        <dbReference type="ChEBI" id="CHEBI:29950"/>
        <dbReference type="ChEBI" id="CHEBI:50058"/>
        <dbReference type="ChEBI" id="CHEBI:57930"/>
        <dbReference type="ChEBI" id="CHEBI:73316"/>
        <dbReference type="EC" id="1.17.4.1"/>
    </reaction>
</comment>
<dbReference type="Pfam" id="PF02867">
    <property type="entry name" value="Ribonuc_red_lgC"/>
    <property type="match status" value="1"/>
</dbReference>
<dbReference type="EMBL" id="BMIL01000006">
    <property type="protein sequence ID" value="GGC66659.1"/>
    <property type="molecule type" value="Genomic_DNA"/>
</dbReference>
<accession>A0A916UAK7</accession>
<dbReference type="AlphaFoldDB" id="A0A916UAK7"/>
<evidence type="ECO:0000313" key="14">
    <source>
        <dbReference type="EMBL" id="GGC66659.1"/>
    </source>
</evidence>
<sequence>MELEKQAEKQVTYTADEAYKASLEYFKGDDLAARVWVNKYALKDSYGNIFEKNPDDMHRRIASEIARIEQRYANPLTQDEVFDLIKNFKYIIPQGSPMTGIGNPYQIASLSNCFVIGNEGDSDSYGGIMKIDQEQVQLMKRRGGVGHDLSHIRPKGSPVKNSALTSTGIVPFMERFSNSTREVAQDGRRGALMLSVAIKHPDSEGFIDAKLEQGKVTGANVSVRIDDEFMKAVQSGESYRQQYPVLSKDPVYTKDIDPVVLWKKIVHNAWRSAEPGILFWDTIIRESVPDCYADLGYKTVSTNPCGEIPLCPYDSCRLLAINLFSYVEQPFTKEAAFNWDLFKKHIHASQRIMDDIIDLELEKIDAIIQKIDDDPEGEELKRTEKNLWINIQTKANEGRRTGIGITAEGDMLAAMGLRYGSDEGTAFAIEIHKFIALEAYRASVNTAKERGAFSIFDAEREKNNPFILRLKEADAQLYYEMLEHGRRNIALLTIAPTGTTSLMSQTSSGIEPVFMPVYKRRRKVNPNDKDVRVDFVDEVGDSWEEYVVFHHRFKQWMEVNGKDLTKNYSQKELDELVAQSPYYKATSNDVDYLKKVRMQGDIQKWIDHSISVTINMPADVTEEVVGELYMEAWKSGCKGVTVYRDGSRSGVLIANTEKKESPAADATDSVFPTTRPTVLDAEIVRFQNSKDKWIAFIGLIDGKPYEIFTGFADDEDGILIPRWVNDGSIIKNRDADGNSRYDFQYKNKRGHKTTIEGLSYKFNPEYWNYAKLISSTLRHGMAIEKVVDLINSLQLDEAINTWKNGVARALKRYVPDGTEAKKQQCQNCNSTNLHYQEGCLTCKDCGSSKCG</sequence>
<evidence type="ECO:0000259" key="12">
    <source>
        <dbReference type="Pfam" id="PF00317"/>
    </source>
</evidence>
<dbReference type="EC" id="1.17.4.1" evidence="11"/>
<keyword evidence="7" id="KW-0215">Deoxyribonucleotide synthesis</keyword>
<evidence type="ECO:0000256" key="2">
    <source>
        <dbReference type="ARBA" id="ARBA00007405"/>
    </source>
</evidence>
<evidence type="ECO:0000256" key="5">
    <source>
        <dbReference type="ARBA" id="ARBA00022741"/>
    </source>
</evidence>
<dbReference type="NCBIfam" id="TIGR02504">
    <property type="entry name" value="NrdJ_Z"/>
    <property type="match status" value="1"/>
</dbReference>
<dbReference type="GO" id="GO:0004748">
    <property type="term" value="F:ribonucleoside-diphosphate reductase activity, thioredoxin disulfide as acceptor"/>
    <property type="evidence" value="ECO:0007669"/>
    <property type="project" value="UniProtKB-EC"/>
</dbReference>
<keyword evidence="5 11" id="KW-0547">Nucleotide-binding</keyword>
<comment type="similarity">
    <text evidence="2 11">Belongs to the ribonucleoside diphosphate reductase class-2 family.</text>
</comment>
<comment type="cofactor">
    <cofactor evidence="1 11">
        <name>adenosylcob(III)alamin</name>
        <dbReference type="ChEBI" id="CHEBI:18408"/>
    </cofactor>
</comment>
<dbReference type="PRINTS" id="PR01183">
    <property type="entry name" value="RIBORDTASEM1"/>
</dbReference>
<reference evidence="14" key="2">
    <citation type="submission" date="2020-09" db="EMBL/GenBank/DDBJ databases">
        <authorList>
            <person name="Sun Q."/>
            <person name="Zhou Y."/>
        </authorList>
    </citation>
    <scope>NUCLEOTIDE SEQUENCE</scope>
    <source>
        <strain evidence="14">CGMCC 1.15343</strain>
    </source>
</reference>
<keyword evidence="9 11" id="KW-0170">Cobalt</keyword>
<dbReference type="InterPro" id="IPR050862">
    <property type="entry name" value="RdRp_reductase_class-2"/>
</dbReference>
<dbReference type="PANTHER" id="PTHR43371:SF1">
    <property type="entry name" value="RIBONUCLEOSIDE-DIPHOSPHATE REDUCTASE"/>
    <property type="match status" value="1"/>
</dbReference>
<feature type="domain" description="Ribonucleotide reductase large subunit N-terminal" evidence="12">
    <location>
        <begin position="29"/>
        <end position="93"/>
    </location>
</feature>
<keyword evidence="3 11" id="KW-0846">Cobalamin</keyword>
<keyword evidence="8" id="KW-1015">Disulfide bond</keyword>
<evidence type="ECO:0000256" key="7">
    <source>
        <dbReference type="ARBA" id="ARBA00023116"/>
    </source>
</evidence>
<reference evidence="14" key="1">
    <citation type="journal article" date="2014" name="Int. J. Syst. Evol. Microbiol.">
        <title>Complete genome sequence of Corynebacterium casei LMG S-19264T (=DSM 44701T), isolated from a smear-ripened cheese.</title>
        <authorList>
            <consortium name="US DOE Joint Genome Institute (JGI-PGF)"/>
            <person name="Walter F."/>
            <person name="Albersmeier A."/>
            <person name="Kalinowski J."/>
            <person name="Ruckert C."/>
        </authorList>
    </citation>
    <scope>NUCLEOTIDE SEQUENCE</scope>
    <source>
        <strain evidence="14">CGMCC 1.15343</strain>
    </source>
</reference>
<evidence type="ECO:0000256" key="9">
    <source>
        <dbReference type="ARBA" id="ARBA00023285"/>
    </source>
</evidence>
<keyword evidence="4 11" id="KW-0237">DNA synthesis</keyword>
<dbReference type="CDD" id="cd02888">
    <property type="entry name" value="RNR_II_dimer"/>
    <property type="match status" value="1"/>
</dbReference>
<gene>
    <name evidence="14" type="ORF">GCM10011387_20090</name>
</gene>
<feature type="domain" description="Ribonucleotide reductase large subunit C-terminal" evidence="13">
    <location>
        <begin position="111"/>
        <end position="643"/>
    </location>
</feature>
<evidence type="ECO:0000256" key="6">
    <source>
        <dbReference type="ARBA" id="ARBA00023002"/>
    </source>
</evidence>
<dbReference type="GO" id="GO:0005524">
    <property type="term" value="F:ATP binding"/>
    <property type="evidence" value="ECO:0007669"/>
    <property type="project" value="InterPro"/>
</dbReference>
<evidence type="ECO:0000256" key="8">
    <source>
        <dbReference type="ARBA" id="ARBA00023157"/>
    </source>
</evidence>
<dbReference type="GO" id="GO:0071897">
    <property type="term" value="P:DNA biosynthetic process"/>
    <property type="evidence" value="ECO:0007669"/>
    <property type="project" value="UniProtKB-KW"/>
</dbReference>
<evidence type="ECO:0000256" key="3">
    <source>
        <dbReference type="ARBA" id="ARBA00022628"/>
    </source>
</evidence>
<dbReference type="Pfam" id="PF00317">
    <property type="entry name" value="Ribonuc_red_lgN"/>
    <property type="match status" value="1"/>
</dbReference>
<evidence type="ECO:0000256" key="1">
    <source>
        <dbReference type="ARBA" id="ARBA00001922"/>
    </source>
</evidence>
<dbReference type="InterPro" id="IPR013509">
    <property type="entry name" value="RNR_lsu_N"/>
</dbReference>
<protein>
    <recommendedName>
        <fullName evidence="11">Vitamin B12-dependent ribonucleotide reductase</fullName>
        <ecNumber evidence="11">1.17.4.1</ecNumber>
    </recommendedName>
</protein>
<proteinExistence type="inferred from homology"/>
<evidence type="ECO:0000313" key="15">
    <source>
        <dbReference type="Proteomes" id="UP000651668"/>
    </source>
</evidence>
<comment type="function">
    <text evidence="11">Catalyzes the reduction of ribonucleotides to deoxyribonucleotides. May function to provide a pool of deoxyribonucleotide precursors for DNA repair during oxygen limitation and/or for immediate growth after restoration of oxygen.</text>
</comment>
<dbReference type="SUPFAM" id="SSF51998">
    <property type="entry name" value="PFL-like glycyl radical enzymes"/>
    <property type="match status" value="1"/>
</dbReference>
<dbReference type="PANTHER" id="PTHR43371">
    <property type="entry name" value="VITAMIN B12-DEPENDENT RIBONUCLEOTIDE REDUCTASE"/>
    <property type="match status" value="1"/>
</dbReference>